<name>A0A3S9PBR8_STRLT</name>
<accession>A0A3S9PBR8</accession>
<dbReference type="OrthoDB" id="4277162at2"/>
<keyword evidence="3" id="KW-1185">Reference proteome</keyword>
<feature type="transmembrane region" description="Helical" evidence="1">
    <location>
        <begin position="63"/>
        <end position="81"/>
    </location>
</feature>
<keyword evidence="1" id="KW-1133">Transmembrane helix</keyword>
<feature type="transmembrane region" description="Helical" evidence="1">
    <location>
        <begin position="21"/>
        <end position="43"/>
    </location>
</feature>
<protein>
    <submittedName>
        <fullName evidence="2">Uncharacterized protein</fullName>
    </submittedName>
</protein>
<evidence type="ECO:0000256" key="1">
    <source>
        <dbReference type="SAM" id="Phobius"/>
    </source>
</evidence>
<proteinExistence type="predicted"/>
<keyword evidence="1" id="KW-0812">Transmembrane</keyword>
<reference evidence="2 3" key="1">
    <citation type="submission" date="2018-12" db="EMBL/GenBank/DDBJ databases">
        <title>The whole draft genome of Streptomyce luteoverticillatus CGMCC 15060.</title>
        <authorList>
            <person name="Feng Z."/>
            <person name="Chen G."/>
            <person name="Zhang J."/>
            <person name="Zhu H."/>
            <person name="Yu X."/>
            <person name="Zhang W."/>
            <person name="Zhang X."/>
        </authorList>
    </citation>
    <scope>NUCLEOTIDE SEQUENCE [LARGE SCALE GENOMIC DNA]</scope>
    <source>
        <strain evidence="2 3">CGMCC 15060</strain>
    </source>
</reference>
<organism evidence="2 3">
    <name type="scientific">Streptomyces luteoverticillatus</name>
    <name type="common">Streptoverticillium luteoverticillatus</name>
    <dbReference type="NCBI Taxonomy" id="66425"/>
    <lineage>
        <taxon>Bacteria</taxon>
        <taxon>Bacillati</taxon>
        <taxon>Actinomycetota</taxon>
        <taxon>Actinomycetes</taxon>
        <taxon>Kitasatosporales</taxon>
        <taxon>Streptomycetaceae</taxon>
        <taxon>Streptomyces</taxon>
    </lineage>
</organism>
<dbReference type="EMBL" id="CP034587">
    <property type="protein sequence ID" value="AZQ69827.1"/>
    <property type="molecule type" value="Genomic_DNA"/>
</dbReference>
<dbReference type="Proteomes" id="UP000267900">
    <property type="component" value="Chromosome"/>
</dbReference>
<keyword evidence="1" id="KW-0472">Membrane</keyword>
<gene>
    <name evidence="2" type="ORF">EKH77_00035</name>
</gene>
<evidence type="ECO:0000313" key="3">
    <source>
        <dbReference type="Proteomes" id="UP000267900"/>
    </source>
</evidence>
<evidence type="ECO:0000313" key="2">
    <source>
        <dbReference type="EMBL" id="AZQ69827.1"/>
    </source>
</evidence>
<dbReference type="RefSeq" id="WP_126912392.1">
    <property type="nucleotide sequence ID" value="NZ_CP034587.1"/>
</dbReference>
<sequence length="112" mass="11924">MSQTATSEDSSLLQDRARQRCARIALALLIPTVLACGFLYLASDYGGRCITYGEHCSQVPDEWTYAAFATSAVCGSLAAGVPSHRRWIRTARAGLLAVQILAHVAVAALVIS</sequence>
<feature type="transmembrane region" description="Helical" evidence="1">
    <location>
        <begin position="93"/>
        <end position="111"/>
    </location>
</feature>
<dbReference type="AlphaFoldDB" id="A0A3S9PBR8"/>